<feature type="chain" id="PRO_5013249066" evidence="1">
    <location>
        <begin position="33"/>
        <end position="178"/>
    </location>
</feature>
<evidence type="ECO:0000256" key="1">
    <source>
        <dbReference type="SAM" id="SignalP"/>
    </source>
</evidence>
<dbReference type="EMBL" id="MKIO01000030">
    <property type="protein sequence ID" value="OLP55078.1"/>
    <property type="molecule type" value="Genomic_DNA"/>
</dbReference>
<dbReference type="EMBL" id="MSPX01000032">
    <property type="protein sequence ID" value="OQP83543.1"/>
    <property type="molecule type" value="Genomic_DNA"/>
</dbReference>
<keyword evidence="5" id="KW-1185">Reference proteome</keyword>
<evidence type="ECO:0000313" key="5">
    <source>
        <dbReference type="Proteomes" id="UP000192652"/>
    </source>
</evidence>
<evidence type="ECO:0000313" key="2">
    <source>
        <dbReference type="EMBL" id="OLP55078.1"/>
    </source>
</evidence>
<organism evidence="2 4">
    <name type="scientific">Xaviernesmea rhizosphaerae</name>
    <dbReference type="NCBI Taxonomy" id="1672749"/>
    <lineage>
        <taxon>Bacteria</taxon>
        <taxon>Pseudomonadati</taxon>
        <taxon>Pseudomonadota</taxon>
        <taxon>Alphaproteobacteria</taxon>
        <taxon>Hyphomicrobiales</taxon>
        <taxon>Rhizobiaceae</taxon>
        <taxon>Rhizobium/Agrobacterium group</taxon>
        <taxon>Xaviernesmea</taxon>
    </lineage>
</organism>
<dbReference type="RefSeq" id="WP_075635116.1">
    <property type="nucleotide sequence ID" value="NZ_MKIO01000030.1"/>
</dbReference>
<name>A0A1Q9AIP9_9HYPH</name>
<accession>A0A1Q9AIP9</accession>
<dbReference type="SUPFAM" id="SSF158791">
    <property type="entry name" value="MgtE N-terminal domain-like"/>
    <property type="match status" value="1"/>
</dbReference>
<feature type="signal peptide" evidence="1">
    <location>
        <begin position="1"/>
        <end position="32"/>
    </location>
</feature>
<dbReference type="InterPro" id="IPR038076">
    <property type="entry name" value="MgtE_N_sf"/>
</dbReference>
<dbReference type="Proteomes" id="UP000192652">
    <property type="component" value="Unassembled WGS sequence"/>
</dbReference>
<evidence type="ECO:0000313" key="4">
    <source>
        <dbReference type="Proteomes" id="UP000186143"/>
    </source>
</evidence>
<sequence>MILSFPSTLKTARPLALAGVILGLGLMPGAFAQEVGAPAAASGEGGEIQRFCSNIADGARDQRYVLQKKQLEDLQTEVNTRIAELEKRRNEYQDWLKRRNDFLDQAQNGLVGIYKSMKPDAAAAKLQEINPEIAAALIMKLPPAKSSLILTEMANDKAALITAIIASAQDPNTSKEPS</sequence>
<keyword evidence="2" id="KW-0969">Cilium</keyword>
<dbReference type="STRING" id="1672749.BJF92_16925"/>
<dbReference type="AlphaFoldDB" id="A0A1Q9AIP9"/>
<keyword evidence="2" id="KW-0282">Flagellum</keyword>
<proteinExistence type="predicted"/>
<reference evidence="3 5" key="3">
    <citation type="journal article" date="2017" name="Antonie Van Leeuwenhoek">
        <title>Rhizobium rhizosphaerae sp. nov., a novel species isolated from rice rhizosphere.</title>
        <authorList>
            <person name="Zhao J.J."/>
            <person name="Zhang J."/>
            <person name="Zhang R.J."/>
            <person name="Zhang C.W."/>
            <person name="Yin H.Q."/>
            <person name="Zhang X.X."/>
        </authorList>
    </citation>
    <scope>NUCLEOTIDE SEQUENCE [LARGE SCALE GENOMIC DNA]</scope>
    <source>
        <strain evidence="3 5">RD15</strain>
    </source>
</reference>
<protein>
    <submittedName>
        <fullName evidence="2">Flagellar protein</fullName>
    </submittedName>
</protein>
<dbReference type="Proteomes" id="UP000186143">
    <property type="component" value="Unassembled WGS sequence"/>
</dbReference>
<dbReference type="OrthoDB" id="9810610at2"/>
<keyword evidence="2" id="KW-0966">Cell projection</keyword>
<reference evidence="3" key="2">
    <citation type="submission" date="2016-12" db="EMBL/GenBank/DDBJ databases">
        <authorList>
            <person name="Zhang X."/>
            <person name="Zhao J."/>
        </authorList>
    </citation>
    <scope>NUCLEOTIDE SEQUENCE</scope>
    <source>
        <strain evidence="3">RD15</strain>
    </source>
</reference>
<dbReference type="Gene3D" id="1.25.60.10">
    <property type="entry name" value="MgtE N-terminal domain-like"/>
    <property type="match status" value="1"/>
</dbReference>
<gene>
    <name evidence="2" type="ORF">BJF92_16925</name>
    <name evidence="3" type="ORF">BTR14_22315</name>
</gene>
<comment type="caution">
    <text evidence="2">The sequence shown here is derived from an EMBL/GenBank/DDBJ whole genome shotgun (WGS) entry which is preliminary data.</text>
</comment>
<reference evidence="2 4" key="1">
    <citation type="submission" date="2016-09" db="EMBL/GenBank/DDBJ databases">
        <title>Rhizobium sp. nov., a novel species isolated from the rice rhizosphere.</title>
        <authorList>
            <person name="Zhao J."/>
            <person name="Zhang X."/>
        </authorList>
    </citation>
    <scope>NUCLEOTIDE SEQUENCE [LARGE SCALE GENOMIC DNA]</scope>
    <source>
        <strain evidence="2 4">MH17</strain>
    </source>
</reference>
<keyword evidence="1" id="KW-0732">Signal</keyword>
<evidence type="ECO:0000313" key="3">
    <source>
        <dbReference type="EMBL" id="OQP83543.1"/>
    </source>
</evidence>